<accession>L9Z353</accession>
<proteinExistence type="predicted"/>
<sequence>METVLQNASVDDLRAFLRDVFAEHPDFRDQFLARFGDTGKSVEKYRGEIEQLFNRHTKHYPVVTDAIDFSHFFELAERYHERERYLDAAAVYRALFEEINDNETRIDAAYDHYAKSVQSALDGYLECVFAADIDEDEFRKYIGVLEDQAMSELPANTERFYRAIDDLEERR</sequence>
<name>L9Z353_9EURY</name>
<dbReference type="PATRIC" id="fig|1230459.4.peg.2085"/>
<keyword evidence="2" id="KW-1185">Reference proteome</keyword>
<gene>
    <name evidence="1" type="ORF">C486_10445</name>
</gene>
<dbReference type="Proteomes" id="UP000011592">
    <property type="component" value="Unassembled WGS sequence"/>
</dbReference>
<evidence type="ECO:0000313" key="2">
    <source>
        <dbReference type="Proteomes" id="UP000011592"/>
    </source>
</evidence>
<comment type="caution">
    <text evidence="1">The sequence shown here is derived from an EMBL/GenBank/DDBJ whole genome shotgun (WGS) entry which is preliminary data.</text>
</comment>
<protein>
    <submittedName>
        <fullName evidence="1">Zinc finger SWIM domain-containing protein</fullName>
    </submittedName>
</protein>
<evidence type="ECO:0000313" key="1">
    <source>
        <dbReference type="EMBL" id="ELY80127.1"/>
    </source>
</evidence>
<dbReference type="AlphaFoldDB" id="L9Z353"/>
<organism evidence="1 2">
    <name type="scientific">Natrinema gari JCM 14663</name>
    <dbReference type="NCBI Taxonomy" id="1230459"/>
    <lineage>
        <taxon>Archaea</taxon>
        <taxon>Methanobacteriati</taxon>
        <taxon>Methanobacteriota</taxon>
        <taxon>Stenosarchaea group</taxon>
        <taxon>Halobacteria</taxon>
        <taxon>Halobacteriales</taxon>
        <taxon>Natrialbaceae</taxon>
        <taxon>Natrinema</taxon>
    </lineage>
</organism>
<dbReference type="EMBL" id="AOIJ01000049">
    <property type="protein sequence ID" value="ELY80127.1"/>
    <property type="molecule type" value="Genomic_DNA"/>
</dbReference>
<reference evidence="1 2" key="1">
    <citation type="journal article" date="2014" name="PLoS Genet.">
        <title>Phylogenetically driven sequencing of extremely halophilic archaea reveals strategies for static and dynamic osmo-response.</title>
        <authorList>
            <person name="Becker E.A."/>
            <person name="Seitzer P.M."/>
            <person name="Tritt A."/>
            <person name="Larsen D."/>
            <person name="Krusor M."/>
            <person name="Yao A.I."/>
            <person name="Wu D."/>
            <person name="Madern D."/>
            <person name="Eisen J.A."/>
            <person name="Darling A.E."/>
            <person name="Facciotti M.T."/>
        </authorList>
    </citation>
    <scope>NUCLEOTIDE SEQUENCE [LARGE SCALE GENOMIC DNA]</scope>
    <source>
        <strain evidence="1 2">JCM 14663</strain>
    </source>
</reference>